<comment type="caution">
    <text evidence="1">The sequence shown here is derived from an EMBL/GenBank/DDBJ whole genome shotgun (WGS) entry which is preliminary data.</text>
</comment>
<evidence type="ECO:0000313" key="1">
    <source>
        <dbReference type="EMBL" id="PON52447.1"/>
    </source>
</evidence>
<dbReference type="InParanoid" id="A0A2P5BUH1"/>
<dbReference type="EMBL" id="JXTC01000457">
    <property type="protein sequence ID" value="PON52447.1"/>
    <property type="molecule type" value="Genomic_DNA"/>
</dbReference>
<keyword evidence="2" id="KW-1185">Reference proteome</keyword>
<accession>A0A2P5BUH1</accession>
<organism evidence="1 2">
    <name type="scientific">Trema orientale</name>
    <name type="common">Charcoal tree</name>
    <name type="synonym">Celtis orientalis</name>
    <dbReference type="NCBI Taxonomy" id="63057"/>
    <lineage>
        <taxon>Eukaryota</taxon>
        <taxon>Viridiplantae</taxon>
        <taxon>Streptophyta</taxon>
        <taxon>Embryophyta</taxon>
        <taxon>Tracheophyta</taxon>
        <taxon>Spermatophyta</taxon>
        <taxon>Magnoliopsida</taxon>
        <taxon>eudicotyledons</taxon>
        <taxon>Gunneridae</taxon>
        <taxon>Pentapetalae</taxon>
        <taxon>rosids</taxon>
        <taxon>fabids</taxon>
        <taxon>Rosales</taxon>
        <taxon>Cannabaceae</taxon>
        <taxon>Trema</taxon>
    </lineage>
</organism>
<evidence type="ECO:0000313" key="2">
    <source>
        <dbReference type="Proteomes" id="UP000237000"/>
    </source>
</evidence>
<feature type="non-terminal residue" evidence="1">
    <location>
        <position position="1"/>
    </location>
</feature>
<dbReference type="AlphaFoldDB" id="A0A2P5BUH1"/>
<reference evidence="2" key="1">
    <citation type="submission" date="2016-06" db="EMBL/GenBank/DDBJ databases">
        <title>Parallel loss of symbiosis genes in relatives of nitrogen-fixing non-legume Parasponia.</title>
        <authorList>
            <person name="Van Velzen R."/>
            <person name="Holmer R."/>
            <person name="Bu F."/>
            <person name="Rutten L."/>
            <person name="Van Zeijl A."/>
            <person name="Liu W."/>
            <person name="Santuari L."/>
            <person name="Cao Q."/>
            <person name="Sharma T."/>
            <person name="Shen D."/>
            <person name="Roswanjaya Y."/>
            <person name="Wardhani T."/>
            <person name="Kalhor M.S."/>
            <person name="Jansen J."/>
            <person name="Van den Hoogen J."/>
            <person name="Gungor B."/>
            <person name="Hartog M."/>
            <person name="Hontelez J."/>
            <person name="Verver J."/>
            <person name="Yang W.-C."/>
            <person name="Schijlen E."/>
            <person name="Repin R."/>
            <person name="Schilthuizen M."/>
            <person name="Schranz E."/>
            <person name="Heidstra R."/>
            <person name="Miyata K."/>
            <person name="Fedorova E."/>
            <person name="Kohlen W."/>
            <person name="Bisseling T."/>
            <person name="Smit S."/>
            <person name="Geurts R."/>
        </authorList>
    </citation>
    <scope>NUCLEOTIDE SEQUENCE [LARGE SCALE GENOMIC DNA]</scope>
    <source>
        <strain evidence="2">cv. RG33-2</strain>
    </source>
</reference>
<name>A0A2P5BUH1_TREOI</name>
<protein>
    <submittedName>
        <fullName evidence="1">Uncharacterized protein</fullName>
    </submittedName>
</protein>
<dbReference type="Proteomes" id="UP000237000">
    <property type="component" value="Unassembled WGS sequence"/>
</dbReference>
<gene>
    <name evidence="1" type="ORF">TorRG33x02_308290</name>
</gene>
<sequence>VIDEGSMSSRLTMAWNRLSSEGFSECRDHSSKNMAVWSYGLRKGLVHGFGTGAIT</sequence>
<proteinExistence type="predicted"/>